<dbReference type="Proteomes" id="UP001378592">
    <property type="component" value="Unassembled WGS sequence"/>
</dbReference>
<proteinExistence type="predicted"/>
<gene>
    <name evidence="3" type="ORF">R5R35_010241</name>
</gene>
<feature type="chain" id="PRO_5042831637" description="Secreted protein" evidence="2">
    <location>
        <begin position="26"/>
        <end position="142"/>
    </location>
</feature>
<comment type="caution">
    <text evidence="3">The sequence shown here is derived from an EMBL/GenBank/DDBJ whole genome shotgun (WGS) entry which is preliminary data.</text>
</comment>
<feature type="signal peptide" evidence="2">
    <location>
        <begin position="1"/>
        <end position="25"/>
    </location>
</feature>
<organism evidence="3 4">
    <name type="scientific">Gryllus longicercus</name>
    <dbReference type="NCBI Taxonomy" id="2509291"/>
    <lineage>
        <taxon>Eukaryota</taxon>
        <taxon>Metazoa</taxon>
        <taxon>Ecdysozoa</taxon>
        <taxon>Arthropoda</taxon>
        <taxon>Hexapoda</taxon>
        <taxon>Insecta</taxon>
        <taxon>Pterygota</taxon>
        <taxon>Neoptera</taxon>
        <taxon>Polyneoptera</taxon>
        <taxon>Orthoptera</taxon>
        <taxon>Ensifera</taxon>
        <taxon>Gryllidea</taxon>
        <taxon>Grylloidea</taxon>
        <taxon>Gryllidae</taxon>
        <taxon>Gryllinae</taxon>
        <taxon>Gryllus</taxon>
    </lineage>
</organism>
<reference evidence="3 4" key="1">
    <citation type="submission" date="2024-03" db="EMBL/GenBank/DDBJ databases">
        <title>The genome assembly and annotation of the cricket Gryllus longicercus Weissman &amp; Gray.</title>
        <authorList>
            <person name="Szrajer S."/>
            <person name="Gray D."/>
            <person name="Ylla G."/>
        </authorList>
    </citation>
    <scope>NUCLEOTIDE SEQUENCE [LARGE SCALE GENOMIC DNA]</scope>
    <source>
        <strain evidence="3">DAG 2021-001</strain>
        <tissue evidence="3">Whole body minus gut</tissue>
    </source>
</reference>
<feature type="compositionally biased region" description="Basic residues" evidence="1">
    <location>
        <begin position="110"/>
        <end position="127"/>
    </location>
</feature>
<protein>
    <recommendedName>
        <fullName evidence="5">Secreted protein</fullName>
    </recommendedName>
</protein>
<evidence type="ECO:0000313" key="4">
    <source>
        <dbReference type="Proteomes" id="UP001378592"/>
    </source>
</evidence>
<sequence length="142" mass="16176">MLLHAKSLAPWLVGFAVLLVVGVLAAPPTHNKRSTWITRDGPPEPVSSNRRRSDKLVEPYESRCVHQGGICRYARDCPKGQLTSTKGLCPEQQKHGVECCYARPTSNNTKPRKSRNSQYRRHQRRYNSRTGRNEHPSERKMG</sequence>
<name>A0AAN9VL35_9ORTH</name>
<feature type="region of interest" description="Disordered" evidence="1">
    <location>
        <begin position="101"/>
        <end position="142"/>
    </location>
</feature>
<dbReference type="EMBL" id="JAZDUA010000394">
    <property type="protein sequence ID" value="KAK7793248.1"/>
    <property type="molecule type" value="Genomic_DNA"/>
</dbReference>
<keyword evidence="4" id="KW-1185">Reference proteome</keyword>
<evidence type="ECO:0000256" key="2">
    <source>
        <dbReference type="SAM" id="SignalP"/>
    </source>
</evidence>
<accession>A0AAN9VL35</accession>
<evidence type="ECO:0000256" key="1">
    <source>
        <dbReference type="SAM" id="MobiDB-lite"/>
    </source>
</evidence>
<feature type="region of interest" description="Disordered" evidence="1">
    <location>
        <begin position="31"/>
        <end position="55"/>
    </location>
</feature>
<evidence type="ECO:0000313" key="3">
    <source>
        <dbReference type="EMBL" id="KAK7793248.1"/>
    </source>
</evidence>
<feature type="compositionally biased region" description="Basic and acidic residues" evidence="1">
    <location>
        <begin position="131"/>
        <end position="142"/>
    </location>
</feature>
<keyword evidence="2" id="KW-0732">Signal</keyword>
<evidence type="ECO:0008006" key="5">
    <source>
        <dbReference type="Google" id="ProtNLM"/>
    </source>
</evidence>
<dbReference type="AlphaFoldDB" id="A0AAN9VL35"/>